<name>A0A1G8LHJ7_9RHOO</name>
<reference evidence="5 6" key="1">
    <citation type="submission" date="2016-10" db="EMBL/GenBank/DDBJ databases">
        <authorList>
            <person name="de Groot N.N."/>
        </authorList>
    </citation>
    <scope>NUCLEOTIDE SEQUENCE [LARGE SCALE GENOMIC DNA]</scope>
    <source>
        <strain evidence="5 6">DSM 5885</strain>
    </source>
</reference>
<dbReference type="STRING" id="83767.SAMN05660652_03643"/>
<gene>
    <name evidence="5" type="ORF">SAMN05660652_03643</name>
</gene>
<dbReference type="InterPro" id="IPR050313">
    <property type="entry name" value="Carb_Metab_HTH_regulators"/>
</dbReference>
<dbReference type="Gene3D" id="1.10.10.10">
    <property type="entry name" value="Winged helix-like DNA-binding domain superfamily/Winged helix DNA-binding domain"/>
    <property type="match status" value="1"/>
</dbReference>
<dbReference type="PROSITE" id="PS51000">
    <property type="entry name" value="HTH_DEOR_2"/>
    <property type="match status" value="1"/>
</dbReference>
<dbReference type="RefSeq" id="WP_091939803.1">
    <property type="nucleotide sequence ID" value="NZ_FNCY01000021.1"/>
</dbReference>
<dbReference type="PRINTS" id="PR00037">
    <property type="entry name" value="HTHLACR"/>
</dbReference>
<evidence type="ECO:0000259" key="4">
    <source>
        <dbReference type="PROSITE" id="PS51000"/>
    </source>
</evidence>
<dbReference type="SUPFAM" id="SSF46785">
    <property type="entry name" value="Winged helix' DNA-binding domain"/>
    <property type="match status" value="1"/>
</dbReference>
<keyword evidence="6" id="KW-1185">Reference proteome</keyword>
<protein>
    <submittedName>
        <fullName evidence="5">Transcriptional regulator, DeoR family</fullName>
    </submittedName>
</protein>
<dbReference type="SMART" id="SM00420">
    <property type="entry name" value="HTH_DEOR"/>
    <property type="match status" value="1"/>
</dbReference>
<keyword evidence="1" id="KW-0678">Repressor</keyword>
<dbReference type="Pfam" id="PF00455">
    <property type="entry name" value="DeoRC"/>
    <property type="match status" value="1"/>
</dbReference>
<dbReference type="OrthoDB" id="9814815at2"/>
<dbReference type="Gene3D" id="3.30.750.70">
    <property type="entry name" value="4-hydroxybutyrate coenzyme like domains"/>
    <property type="match status" value="1"/>
</dbReference>
<dbReference type="InterPro" id="IPR001034">
    <property type="entry name" value="DeoR_HTH"/>
</dbReference>
<dbReference type="PANTHER" id="PTHR30363:SF4">
    <property type="entry name" value="GLYCEROL-3-PHOSPHATE REGULON REPRESSOR"/>
    <property type="match status" value="1"/>
</dbReference>
<feature type="domain" description="HTH deoR-type" evidence="4">
    <location>
        <begin position="10"/>
        <end position="65"/>
    </location>
</feature>
<dbReference type="EMBL" id="FNCY01000021">
    <property type="protein sequence ID" value="SDI55179.1"/>
    <property type="molecule type" value="Genomic_DNA"/>
</dbReference>
<dbReference type="InterPro" id="IPR037171">
    <property type="entry name" value="NagB/RpiA_transferase-like"/>
</dbReference>
<dbReference type="GO" id="GO:0003700">
    <property type="term" value="F:DNA-binding transcription factor activity"/>
    <property type="evidence" value="ECO:0007669"/>
    <property type="project" value="InterPro"/>
</dbReference>
<organism evidence="5 6">
    <name type="scientific">Propionivibrio dicarboxylicus</name>
    <dbReference type="NCBI Taxonomy" id="83767"/>
    <lineage>
        <taxon>Bacteria</taxon>
        <taxon>Pseudomonadati</taxon>
        <taxon>Pseudomonadota</taxon>
        <taxon>Betaproteobacteria</taxon>
        <taxon>Rhodocyclales</taxon>
        <taxon>Rhodocyclaceae</taxon>
        <taxon>Propionivibrio</taxon>
    </lineage>
</organism>
<dbReference type="InterPro" id="IPR014036">
    <property type="entry name" value="DeoR-like_C"/>
</dbReference>
<dbReference type="PANTHER" id="PTHR30363">
    <property type="entry name" value="HTH-TYPE TRANSCRIPTIONAL REGULATOR SRLR-RELATED"/>
    <property type="match status" value="1"/>
</dbReference>
<evidence type="ECO:0000256" key="2">
    <source>
        <dbReference type="ARBA" id="ARBA00023015"/>
    </source>
</evidence>
<keyword evidence="3" id="KW-0804">Transcription</keyword>
<dbReference type="Pfam" id="PF08220">
    <property type="entry name" value="HTH_DeoR"/>
    <property type="match status" value="1"/>
</dbReference>
<dbReference type="SMART" id="SM01134">
    <property type="entry name" value="DeoRC"/>
    <property type="match status" value="1"/>
</dbReference>
<sequence>MTRQSTESKLGTRHRQILDLAKQQGFLSTEALARHFDVTTQTIRRDINYLCDEGLLRRFHGGAGPVSSVENVDYSARQILNHEAKIRIARAVVEEIPDNASLFINIGTTTEEVAKALAGHRNLRIITNNLNVASQLCSNENFEVIVAGGVVRNDRGVIGESTIDFIRQFKVDFGIIGISGIDADGTLLDFDYREVRVAQAIIENSRQIFLVTDRTKFSITPMVKLGTLADVDVLFTDAPPPADIQAVLAETQTRLVIAKDMPRVD</sequence>
<evidence type="ECO:0000313" key="5">
    <source>
        <dbReference type="EMBL" id="SDI55179.1"/>
    </source>
</evidence>
<accession>A0A1G8LHJ7</accession>
<proteinExistence type="predicted"/>
<keyword evidence="2" id="KW-0805">Transcription regulation</keyword>
<evidence type="ECO:0000256" key="3">
    <source>
        <dbReference type="ARBA" id="ARBA00023163"/>
    </source>
</evidence>
<dbReference type="SUPFAM" id="SSF100950">
    <property type="entry name" value="NagB/RpiA/CoA transferase-like"/>
    <property type="match status" value="1"/>
</dbReference>
<dbReference type="Proteomes" id="UP000198607">
    <property type="component" value="Unassembled WGS sequence"/>
</dbReference>
<evidence type="ECO:0000313" key="6">
    <source>
        <dbReference type="Proteomes" id="UP000198607"/>
    </source>
</evidence>
<dbReference type="InterPro" id="IPR036388">
    <property type="entry name" value="WH-like_DNA-bd_sf"/>
</dbReference>
<dbReference type="AlphaFoldDB" id="A0A1G8LHJ7"/>
<dbReference type="InterPro" id="IPR036390">
    <property type="entry name" value="WH_DNA-bd_sf"/>
</dbReference>
<evidence type="ECO:0000256" key="1">
    <source>
        <dbReference type="ARBA" id="ARBA00022491"/>
    </source>
</evidence>